<dbReference type="AlphaFoldDB" id="A0A7R9BKR1"/>
<feature type="transmembrane region" description="Helical" evidence="19">
    <location>
        <begin position="911"/>
        <end position="931"/>
    </location>
</feature>
<sequence length="1178" mass="130623">MVSQEGFQFPHLLCASLLLLGKAGAALKPLHIGGIFPINGTSAGWQGGQACQPAAMLALEDVNKREDILPGYELSLTWNDSECNPGLGASVMYDLLYKPPQKVLLLGGCSTVCTTIAEAAKMWNLVVLSYGASSPALSDRNRFPTFFRTHPSATVQNPTRVKLFQKFGWTRIAILQQAEEVFISTVEDLVAKCSEAGIEVVTRQSFLTDPTDAIKNLVRQDARIIVGLFYVVAARRVLCEIFTQKLYGESFAWFLIGWYEDNWYQINLKEEHLACNQEQMKLAAEGHITTEALMWNRDNAKTISGMTSDEFKARLDKALVKVGYDVESGRYPEGYQEAPLAYDAIWAAALALNKTMRQLRQMKRSLEEFTYEDKEIAHLIYSSMNTTQFLGISGTVAFSAKGDRIAWTQIEQMVNGSYVPLGYFDTHTNNLTWLKSEKWIGGKPPKDKTEIKDQLRTVSLTLLAAVSSISLVGILAALGLLCFMYAYRTKRLIRQSQPICNCMTLVGVCVSLTGASLLGLDGRLVPSNLLAFICHLRAWLLTIGFSLSYGAMFAKIWSVHSLATKAKAQGTKPPSGPHRPWLMVVGFVVVDIIILSAWTSVDPLERKLELFPLEDPPPHVSEDIKILPQLEHCVSRNNPIWLGIQLAHWHEQEHVLKRATTFLFLSICYQAISRVIYAYKGLLLLFGLFLSYETRSVKLKMVNDSRYVGMAIYNVAILCVITAPVSLVIASQPDASFAFIAFSVIFCCLISLGEYKYGFHSFLSGYIIASPEKLFINESSSPPPFQTLFIAELISNPSNSREEIRHSNNTTNAGEDYQKLQRLLKENEELQRSLDEVSWVLQRGKLSGVIYAYKGLLLLFGLFLSYETRSVKLKMVNDSRYVGMAIYNVAILCVITAPVSLVIASQPDASFAFIAFSVIFCCLISLALIFIPKFLSGYIIASPEKLFINESSPPPFQTIFIAELISNPSNSREEIRHSNNSTNAGEDYQKLQRLLKENEELQRSLDEKDARIRLLKVKIEEKKQRELAELSSAAAENANAAAPMVGNHRVSSAATAAAAAAVVAERRQSSLSTSSSKPRHAARIVPGGRSDDDEDDDDDDESELRPLREAATAAGEANNESDLELDDSTRRVRIAADGASESNDGRGLLEDQYFLKLADGVEVELVKPSKGAAVESYL</sequence>
<feature type="transmembrane region" description="Helical" evidence="19">
    <location>
        <begin position="735"/>
        <end position="753"/>
    </location>
</feature>
<dbReference type="PROSITE" id="PS50259">
    <property type="entry name" value="G_PROTEIN_RECEP_F3_4"/>
    <property type="match status" value="2"/>
</dbReference>
<dbReference type="InterPro" id="IPR017978">
    <property type="entry name" value="GPCR_3_C"/>
</dbReference>
<feature type="transmembrane region" description="Helical" evidence="19">
    <location>
        <begin position="886"/>
        <end position="904"/>
    </location>
</feature>
<feature type="chain" id="PRO_5036402958" description="G-protein coupled receptors family 3 profile domain-containing protein" evidence="20">
    <location>
        <begin position="26"/>
        <end position="1178"/>
    </location>
</feature>
<reference evidence="22" key="1">
    <citation type="submission" date="2020-11" db="EMBL/GenBank/DDBJ databases">
        <authorList>
            <person name="Tran Van P."/>
        </authorList>
    </citation>
    <scope>NUCLEOTIDE SEQUENCE</scope>
</reference>
<evidence type="ECO:0000259" key="21">
    <source>
        <dbReference type="PROSITE" id="PS50259"/>
    </source>
</evidence>
<dbReference type="InterPro" id="IPR002455">
    <property type="entry name" value="GPCR3_GABA-B"/>
</dbReference>
<dbReference type="Pfam" id="PF01094">
    <property type="entry name" value="ANF_receptor"/>
    <property type="match status" value="1"/>
</dbReference>
<feature type="transmembrane region" description="Helical" evidence="19">
    <location>
        <begin position="538"/>
        <end position="559"/>
    </location>
</feature>
<dbReference type="InterPro" id="IPR001828">
    <property type="entry name" value="ANF_lig-bd_rcpt"/>
</dbReference>
<keyword evidence="5 20" id="KW-0732">Signal</keyword>
<feature type="domain" description="G-protein coupled receptors family 3 profile" evidence="21">
    <location>
        <begin position="533"/>
        <end position="753"/>
    </location>
</feature>
<feature type="transmembrane region" description="Helical" evidence="19">
    <location>
        <begin position="711"/>
        <end position="729"/>
    </location>
</feature>
<feature type="transmembrane region" description="Helical" evidence="19">
    <location>
        <begin position="848"/>
        <end position="866"/>
    </location>
</feature>
<feature type="transmembrane region" description="Helical" evidence="19">
    <location>
        <begin position="580"/>
        <end position="601"/>
    </location>
</feature>
<dbReference type="GO" id="GO:0038039">
    <property type="term" value="C:G protein-coupled receptor heterodimeric complex"/>
    <property type="evidence" value="ECO:0007669"/>
    <property type="project" value="TreeGrafter"/>
</dbReference>
<keyword evidence="9 17" id="KW-0175">Coiled coil</keyword>
<evidence type="ECO:0000256" key="5">
    <source>
        <dbReference type="ARBA" id="ARBA00022729"/>
    </source>
</evidence>
<evidence type="ECO:0000256" key="12">
    <source>
        <dbReference type="ARBA" id="ARBA00023170"/>
    </source>
</evidence>
<dbReference type="PRINTS" id="PR01177">
    <property type="entry name" value="GABAB1RECPTR"/>
</dbReference>
<feature type="compositionally biased region" description="Acidic residues" evidence="18">
    <location>
        <begin position="1091"/>
        <end position="1102"/>
    </location>
</feature>
<feature type="signal peptide" evidence="20">
    <location>
        <begin position="1"/>
        <end position="25"/>
    </location>
</feature>
<accession>A0A7R9BKR1</accession>
<evidence type="ECO:0000256" key="13">
    <source>
        <dbReference type="ARBA" id="ARBA00023180"/>
    </source>
</evidence>
<evidence type="ECO:0000313" key="23">
    <source>
        <dbReference type="Proteomes" id="UP000678499"/>
    </source>
</evidence>
<dbReference type="GO" id="GO:0007214">
    <property type="term" value="P:gamma-aminobutyric acid signaling pathway"/>
    <property type="evidence" value="ECO:0007669"/>
    <property type="project" value="TreeGrafter"/>
</dbReference>
<gene>
    <name evidence="22" type="ORF">NMOB1V02_LOCUS4066</name>
</gene>
<keyword evidence="13" id="KW-0325">Glycoprotein</keyword>
<dbReference type="GO" id="GO:0004965">
    <property type="term" value="F:G protein-coupled GABA receptor activity"/>
    <property type="evidence" value="ECO:0007669"/>
    <property type="project" value="InterPro"/>
</dbReference>
<dbReference type="EMBL" id="OA882631">
    <property type="protein sequence ID" value="CAD7276297.1"/>
    <property type="molecule type" value="Genomic_DNA"/>
</dbReference>
<feature type="transmembrane region" description="Helical" evidence="19">
    <location>
        <begin position="499"/>
        <end position="518"/>
    </location>
</feature>
<evidence type="ECO:0000256" key="3">
    <source>
        <dbReference type="ARBA" id="ARBA00022553"/>
    </source>
</evidence>
<dbReference type="SUPFAM" id="SSF53822">
    <property type="entry name" value="Periplasmic binding protein-like I"/>
    <property type="match status" value="1"/>
</dbReference>
<feature type="coiled-coil region" evidence="17">
    <location>
        <begin position="988"/>
        <end position="1036"/>
    </location>
</feature>
<evidence type="ECO:0000256" key="6">
    <source>
        <dbReference type="ARBA" id="ARBA00022989"/>
    </source>
</evidence>
<evidence type="ECO:0000256" key="1">
    <source>
        <dbReference type="ARBA" id="ARBA00008991"/>
    </source>
</evidence>
<keyword evidence="6 19" id="KW-1133">Transmembrane helix</keyword>
<keyword evidence="8" id="KW-0297">G-protein coupled receptor</keyword>
<evidence type="ECO:0000256" key="8">
    <source>
        <dbReference type="ARBA" id="ARBA00023040"/>
    </source>
</evidence>
<keyword evidence="2" id="KW-1003">Cell membrane</keyword>
<comment type="subcellular location">
    <subcellularLocation>
        <location evidence="16">Postsynaptic cell membrane</location>
        <topology evidence="16">Multi-pass membrane protein</topology>
    </subcellularLocation>
</comment>
<evidence type="ECO:0000256" key="7">
    <source>
        <dbReference type="ARBA" id="ARBA00023018"/>
    </source>
</evidence>
<keyword evidence="23" id="KW-1185">Reference proteome</keyword>
<evidence type="ECO:0000256" key="20">
    <source>
        <dbReference type="SAM" id="SignalP"/>
    </source>
</evidence>
<keyword evidence="14" id="KW-0807">Transducer</keyword>
<feature type="region of interest" description="Disordered" evidence="18">
    <location>
        <begin position="1110"/>
        <end position="1129"/>
    </location>
</feature>
<dbReference type="CDD" id="cd06366">
    <property type="entry name" value="PBP1_GABAb_receptor"/>
    <property type="match status" value="1"/>
</dbReference>
<keyword evidence="7" id="KW-0770">Synapse</keyword>
<dbReference type="GO" id="GO:0045211">
    <property type="term" value="C:postsynaptic membrane"/>
    <property type="evidence" value="ECO:0007669"/>
    <property type="project" value="UniProtKB-SubCell"/>
</dbReference>
<feature type="transmembrane region" description="Helical" evidence="19">
    <location>
        <begin position="662"/>
        <end position="690"/>
    </location>
</feature>
<evidence type="ECO:0000256" key="11">
    <source>
        <dbReference type="ARBA" id="ARBA00023157"/>
    </source>
</evidence>
<evidence type="ECO:0000256" key="16">
    <source>
        <dbReference type="ARBA" id="ARBA00034104"/>
    </source>
</evidence>
<name>A0A7R9BKR1_9CRUS</name>
<dbReference type="InterPro" id="IPR028082">
    <property type="entry name" value="Peripla_BP_I"/>
</dbReference>
<evidence type="ECO:0000256" key="19">
    <source>
        <dbReference type="SAM" id="Phobius"/>
    </source>
</evidence>
<keyword evidence="15" id="KW-0628">Postsynaptic cell membrane</keyword>
<keyword evidence="3" id="KW-0597">Phosphoprotein</keyword>
<dbReference type="OrthoDB" id="17569at2759"/>
<dbReference type="EMBL" id="CAJPEX010000594">
    <property type="protein sequence ID" value="CAG0916449.1"/>
    <property type="molecule type" value="Genomic_DNA"/>
</dbReference>
<feature type="domain" description="G-protein coupled receptors family 3 profile" evidence="21">
    <location>
        <begin position="846"/>
        <end position="933"/>
    </location>
</feature>
<feature type="transmembrane region" description="Helical" evidence="19">
    <location>
        <begin position="462"/>
        <end position="487"/>
    </location>
</feature>
<organism evidence="22">
    <name type="scientific">Notodromas monacha</name>
    <dbReference type="NCBI Taxonomy" id="399045"/>
    <lineage>
        <taxon>Eukaryota</taxon>
        <taxon>Metazoa</taxon>
        <taxon>Ecdysozoa</taxon>
        <taxon>Arthropoda</taxon>
        <taxon>Crustacea</taxon>
        <taxon>Oligostraca</taxon>
        <taxon>Ostracoda</taxon>
        <taxon>Podocopa</taxon>
        <taxon>Podocopida</taxon>
        <taxon>Cypridocopina</taxon>
        <taxon>Cypridoidea</taxon>
        <taxon>Cyprididae</taxon>
        <taxon>Notodromas</taxon>
    </lineage>
</organism>
<keyword evidence="12" id="KW-0675">Receptor</keyword>
<keyword evidence="11" id="KW-1015">Disulfide bond</keyword>
<protein>
    <recommendedName>
        <fullName evidence="21">G-protein coupled receptors family 3 profile domain-containing protein</fullName>
    </recommendedName>
</protein>
<dbReference type="Gene3D" id="3.40.50.2300">
    <property type="match status" value="2"/>
</dbReference>
<comment type="similarity">
    <text evidence="1">Belongs to the G-protein coupled receptor 3 family. GABA-B receptor subfamily.</text>
</comment>
<proteinExistence type="inferred from homology"/>
<evidence type="ECO:0000313" key="22">
    <source>
        <dbReference type="EMBL" id="CAD7276297.1"/>
    </source>
</evidence>
<evidence type="ECO:0000256" key="14">
    <source>
        <dbReference type="ARBA" id="ARBA00023224"/>
    </source>
</evidence>
<evidence type="ECO:0000256" key="9">
    <source>
        <dbReference type="ARBA" id="ARBA00023054"/>
    </source>
</evidence>
<feature type="region of interest" description="Disordered" evidence="18">
    <location>
        <begin position="1068"/>
        <end position="1103"/>
    </location>
</feature>
<evidence type="ECO:0000256" key="17">
    <source>
        <dbReference type="SAM" id="Coils"/>
    </source>
</evidence>
<evidence type="ECO:0000256" key="10">
    <source>
        <dbReference type="ARBA" id="ARBA00023136"/>
    </source>
</evidence>
<dbReference type="FunFam" id="3.40.50.2300:FF:000072">
    <property type="entry name" value="Gamma-aminobutyric acid type B receptor subunit 2"/>
    <property type="match status" value="2"/>
</dbReference>
<evidence type="ECO:0000256" key="15">
    <source>
        <dbReference type="ARBA" id="ARBA00023257"/>
    </source>
</evidence>
<keyword evidence="10 19" id="KW-0472">Membrane</keyword>
<dbReference type="Pfam" id="PF00003">
    <property type="entry name" value="7tm_3"/>
    <property type="match status" value="2"/>
</dbReference>
<dbReference type="PANTHER" id="PTHR10519">
    <property type="entry name" value="GABA-B RECEPTOR"/>
    <property type="match status" value="1"/>
</dbReference>
<evidence type="ECO:0000256" key="18">
    <source>
        <dbReference type="SAM" id="MobiDB-lite"/>
    </source>
</evidence>
<evidence type="ECO:0000256" key="4">
    <source>
        <dbReference type="ARBA" id="ARBA00022692"/>
    </source>
</evidence>
<keyword evidence="4 19" id="KW-0812">Transmembrane</keyword>
<evidence type="ECO:0000256" key="2">
    <source>
        <dbReference type="ARBA" id="ARBA00022475"/>
    </source>
</evidence>
<dbReference type="Proteomes" id="UP000678499">
    <property type="component" value="Unassembled WGS sequence"/>
</dbReference>
<dbReference type="PRINTS" id="PR01176">
    <property type="entry name" value="GABABRECEPTR"/>
</dbReference>
<dbReference type="PANTHER" id="PTHR10519:SF77">
    <property type="entry name" value="GAMMA-AMINOBUTYRIC ACID TYPE B RECEPTOR SUBUNIT 1"/>
    <property type="match status" value="1"/>
</dbReference>